<keyword evidence="1" id="KW-0479">Metal-binding</keyword>
<dbReference type="AlphaFoldDB" id="A0A9W9A0K1"/>
<evidence type="ECO:0000313" key="6">
    <source>
        <dbReference type="EMBL" id="KAJ4471705.1"/>
    </source>
</evidence>
<proteinExistence type="predicted"/>
<dbReference type="PROSITE" id="PS50865">
    <property type="entry name" value="ZF_MYND_2"/>
    <property type="match status" value="1"/>
</dbReference>
<evidence type="ECO:0000256" key="1">
    <source>
        <dbReference type="ARBA" id="ARBA00022723"/>
    </source>
</evidence>
<evidence type="ECO:0000259" key="5">
    <source>
        <dbReference type="PROSITE" id="PS50865"/>
    </source>
</evidence>
<reference evidence="6" key="1">
    <citation type="submission" date="2022-08" db="EMBL/GenBank/DDBJ databases">
        <authorList>
            <consortium name="DOE Joint Genome Institute"/>
            <person name="Min B."/>
            <person name="Riley R."/>
            <person name="Sierra-Patev S."/>
            <person name="Naranjo-Ortiz M."/>
            <person name="Looney B."/>
            <person name="Konkel Z."/>
            <person name="Slot J.C."/>
            <person name="Sakamoto Y."/>
            <person name="Steenwyk J.L."/>
            <person name="Rokas A."/>
            <person name="Carro J."/>
            <person name="Camarero S."/>
            <person name="Ferreira P."/>
            <person name="Molpeceres G."/>
            <person name="Ruiz-Duenas F.J."/>
            <person name="Serrano A."/>
            <person name="Henrissat B."/>
            <person name="Drula E."/>
            <person name="Hughes K.W."/>
            <person name="Mata J.L."/>
            <person name="Ishikawa N.K."/>
            <person name="Vargas-Isla R."/>
            <person name="Ushijima S."/>
            <person name="Smith C.A."/>
            <person name="Ahrendt S."/>
            <person name="Andreopoulos W."/>
            <person name="He G."/>
            <person name="Labutti K."/>
            <person name="Lipzen A."/>
            <person name="Ng V."/>
            <person name="Sandor L."/>
            <person name="Barry K."/>
            <person name="Martinez A.T."/>
            <person name="Xiao Y."/>
            <person name="Gibbons J.G."/>
            <person name="Terashima K."/>
            <person name="Hibbett D.S."/>
            <person name="Grigoriev I.V."/>
        </authorList>
    </citation>
    <scope>NUCLEOTIDE SEQUENCE</scope>
    <source>
        <strain evidence="6">Sp2 HRB7682 ss15</strain>
    </source>
</reference>
<dbReference type="Proteomes" id="UP001150238">
    <property type="component" value="Unassembled WGS sequence"/>
</dbReference>
<protein>
    <recommendedName>
        <fullName evidence="5">MYND-type domain-containing protein</fullName>
    </recommendedName>
</protein>
<accession>A0A9W9A0K1</accession>
<evidence type="ECO:0000256" key="3">
    <source>
        <dbReference type="ARBA" id="ARBA00022833"/>
    </source>
</evidence>
<organism evidence="6 7">
    <name type="scientific">Lentinula lateritia</name>
    <dbReference type="NCBI Taxonomy" id="40482"/>
    <lineage>
        <taxon>Eukaryota</taxon>
        <taxon>Fungi</taxon>
        <taxon>Dikarya</taxon>
        <taxon>Basidiomycota</taxon>
        <taxon>Agaricomycotina</taxon>
        <taxon>Agaricomycetes</taxon>
        <taxon>Agaricomycetidae</taxon>
        <taxon>Agaricales</taxon>
        <taxon>Marasmiineae</taxon>
        <taxon>Omphalotaceae</taxon>
        <taxon>Lentinula</taxon>
    </lineage>
</organism>
<evidence type="ECO:0000256" key="2">
    <source>
        <dbReference type="ARBA" id="ARBA00022771"/>
    </source>
</evidence>
<keyword evidence="3" id="KW-0862">Zinc</keyword>
<keyword evidence="2 4" id="KW-0863">Zinc-finger</keyword>
<dbReference type="InterPro" id="IPR002893">
    <property type="entry name" value="Znf_MYND"/>
</dbReference>
<name>A0A9W9A0K1_9AGAR</name>
<evidence type="ECO:0000313" key="7">
    <source>
        <dbReference type="Proteomes" id="UP001150238"/>
    </source>
</evidence>
<feature type="domain" description="MYND-type" evidence="5">
    <location>
        <begin position="433"/>
        <end position="478"/>
    </location>
</feature>
<comment type="caution">
    <text evidence="6">The sequence shown here is derived from an EMBL/GenBank/DDBJ whole genome shotgun (WGS) entry which is preliminary data.</text>
</comment>
<reference evidence="6" key="2">
    <citation type="journal article" date="2023" name="Proc. Natl. Acad. Sci. U.S.A.">
        <title>A global phylogenomic analysis of the shiitake genus Lentinula.</title>
        <authorList>
            <person name="Sierra-Patev S."/>
            <person name="Min B."/>
            <person name="Naranjo-Ortiz M."/>
            <person name="Looney B."/>
            <person name="Konkel Z."/>
            <person name="Slot J.C."/>
            <person name="Sakamoto Y."/>
            <person name="Steenwyk J.L."/>
            <person name="Rokas A."/>
            <person name="Carro J."/>
            <person name="Camarero S."/>
            <person name="Ferreira P."/>
            <person name="Molpeceres G."/>
            <person name="Ruiz-Duenas F.J."/>
            <person name="Serrano A."/>
            <person name="Henrissat B."/>
            <person name="Drula E."/>
            <person name="Hughes K.W."/>
            <person name="Mata J.L."/>
            <person name="Ishikawa N.K."/>
            <person name="Vargas-Isla R."/>
            <person name="Ushijima S."/>
            <person name="Smith C.A."/>
            <person name="Donoghue J."/>
            <person name="Ahrendt S."/>
            <person name="Andreopoulos W."/>
            <person name="He G."/>
            <person name="LaButti K."/>
            <person name="Lipzen A."/>
            <person name="Ng V."/>
            <person name="Riley R."/>
            <person name="Sandor L."/>
            <person name="Barry K."/>
            <person name="Martinez A.T."/>
            <person name="Xiao Y."/>
            <person name="Gibbons J.G."/>
            <person name="Terashima K."/>
            <person name="Grigoriev I.V."/>
            <person name="Hibbett D."/>
        </authorList>
    </citation>
    <scope>NUCLEOTIDE SEQUENCE</scope>
    <source>
        <strain evidence="6">Sp2 HRB7682 ss15</strain>
    </source>
</reference>
<evidence type="ECO:0000256" key="4">
    <source>
        <dbReference type="PROSITE-ProRule" id="PRU00134"/>
    </source>
</evidence>
<sequence length="555" mass="61834">MTTDWHAECVRKYNALPRKRLAPSGLVPNVWHFDLRYIPLSPPSHMLFILQKESQFVHQQSLPVGTKKSIKNAFGLSYFPETAKEAALEVCLGLMHSFNTTFNQEMTPGPMMDPYAPWKFTTDDRAFAQAVQKQFKSLGVKEDRCKVEFVDMTQEAHERFDGLYKTLVAVLGLPDIVRAALVTPSAIGFSGLPPADPEAWLMYPSGSLHGTPEEVEFQKITGYSQEFMNNEPLPVNSGNRLNSSSNFMDILERIKTVTTSTSLEQVRRRADAGDSQHAIDAALRLKYGLKCTADRVLSRSYLIKAALNEKANAQTRSMAHSMLIFWYTAGREDTVRARFVFAAAYHANEAVRLVSEKATESNGAPVYCASANALLFAMNTIESLTKDMTVPELLVHSKWVIQASDERKAYMHLERLAAEKKMMKKPNRYRCAKFGCGIEADTGKMLSRCSGKCDADKKPYYCSKRCQKEDWKNHKPFCRQGAPCSVIDPATPTFGGGGTPQGSIRVPIHHADGTTSILSTSTMDPEMLKEMGAAMKDAKARVGLSTLKMDLHEVD</sequence>
<gene>
    <name evidence="6" type="ORF">C8J55DRAFT_491277</name>
</gene>
<dbReference type="SUPFAM" id="SSF144232">
    <property type="entry name" value="HIT/MYND zinc finger-like"/>
    <property type="match status" value="1"/>
</dbReference>
<dbReference type="Gene3D" id="6.10.140.2220">
    <property type="match status" value="1"/>
</dbReference>
<dbReference type="GO" id="GO:0008270">
    <property type="term" value="F:zinc ion binding"/>
    <property type="evidence" value="ECO:0007669"/>
    <property type="project" value="UniProtKB-KW"/>
</dbReference>
<dbReference type="Pfam" id="PF01753">
    <property type="entry name" value="zf-MYND"/>
    <property type="match status" value="1"/>
</dbReference>
<dbReference type="EMBL" id="JANVFS010000028">
    <property type="protein sequence ID" value="KAJ4471705.1"/>
    <property type="molecule type" value="Genomic_DNA"/>
</dbReference>